<proteinExistence type="predicted"/>
<evidence type="ECO:0000313" key="2">
    <source>
        <dbReference type="EMBL" id="KAL0562507.1"/>
    </source>
</evidence>
<sequence>TLNVALDDLKGDASRSKKAAFEVEAPCEVVEETGKPHEADGKIASLTSNEVKDPPDDDLAAYAEAWADDADLSDDLK</sequence>
<comment type="caution">
    <text evidence="2">The sequence shown here is derived from an EMBL/GenBank/DDBJ whole genome shotgun (WGS) entry which is preliminary data.</text>
</comment>
<name>A0ABR3EI07_9AGAR</name>
<protein>
    <submittedName>
        <fullName evidence="2">Uncharacterized protein</fullName>
    </submittedName>
</protein>
<dbReference type="Proteomes" id="UP001465976">
    <property type="component" value="Unassembled WGS sequence"/>
</dbReference>
<dbReference type="EMBL" id="JBAHYK010005418">
    <property type="protein sequence ID" value="KAL0562507.1"/>
    <property type="molecule type" value="Genomic_DNA"/>
</dbReference>
<feature type="region of interest" description="Disordered" evidence="1">
    <location>
        <begin position="33"/>
        <end position="57"/>
    </location>
</feature>
<organism evidence="2 3">
    <name type="scientific">Marasmius crinis-equi</name>
    <dbReference type="NCBI Taxonomy" id="585013"/>
    <lineage>
        <taxon>Eukaryota</taxon>
        <taxon>Fungi</taxon>
        <taxon>Dikarya</taxon>
        <taxon>Basidiomycota</taxon>
        <taxon>Agaricomycotina</taxon>
        <taxon>Agaricomycetes</taxon>
        <taxon>Agaricomycetidae</taxon>
        <taxon>Agaricales</taxon>
        <taxon>Marasmiineae</taxon>
        <taxon>Marasmiaceae</taxon>
        <taxon>Marasmius</taxon>
    </lineage>
</organism>
<evidence type="ECO:0000313" key="3">
    <source>
        <dbReference type="Proteomes" id="UP001465976"/>
    </source>
</evidence>
<gene>
    <name evidence="2" type="ORF">V5O48_019580</name>
</gene>
<evidence type="ECO:0000256" key="1">
    <source>
        <dbReference type="SAM" id="MobiDB-lite"/>
    </source>
</evidence>
<accession>A0ABR3EI07</accession>
<reference evidence="2 3" key="1">
    <citation type="submission" date="2024-02" db="EMBL/GenBank/DDBJ databases">
        <title>A draft genome for the cacao thread blight pathogen Marasmius crinis-equi.</title>
        <authorList>
            <person name="Cohen S.P."/>
            <person name="Baruah I.K."/>
            <person name="Amoako-Attah I."/>
            <person name="Bukari Y."/>
            <person name="Meinhardt L.W."/>
            <person name="Bailey B.A."/>
        </authorList>
    </citation>
    <scope>NUCLEOTIDE SEQUENCE [LARGE SCALE GENOMIC DNA]</scope>
    <source>
        <strain evidence="2 3">GH-76</strain>
    </source>
</reference>
<keyword evidence="3" id="KW-1185">Reference proteome</keyword>
<feature type="non-terminal residue" evidence="2">
    <location>
        <position position="1"/>
    </location>
</feature>